<keyword evidence="4" id="KW-0408">Iron</keyword>
<evidence type="ECO:0000256" key="7">
    <source>
        <dbReference type="ARBA" id="ARBA00023239"/>
    </source>
</evidence>
<evidence type="ECO:0000256" key="3">
    <source>
        <dbReference type="ARBA" id="ARBA00022723"/>
    </source>
</evidence>
<dbReference type="NCBIfam" id="TIGR01196">
    <property type="entry name" value="edd"/>
    <property type="match status" value="1"/>
</dbReference>
<dbReference type="PANTHER" id="PTHR43661:SF1">
    <property type="entry name" value="PHOSPHOGLUCONATE DEHYDRATASE"/>
    <property type="match status" value="1"/>
</dbReference>
<dbReference type="InterPro" id="IPR020558">
    <property type="entry name" value="DiOHA_6PGluconate_deHydtase_CS"/>
</dbReference>
<evidence type="ECO:0000256" key="6">
    <source>
        <dbReference type="ARBA" id="ARBA00023064"/>
    </source>
</evidence>
<keyword evidence="13" id="KW-1185">Reference proteome</keyword>
<dbReference type="PROSITE" id="PS00887">
    <property type="entry name" value="ILVD_EDD_2"/>
    <property type="match status" value="1"/>
</dbReference>
<evidence type="ECO:0000256" key="4">
    <source>
        <dbReference type="ARBA" id="ARBA00023004"/>
    </source>
</evidence>
<evidence type="ECO:0000313" key="12">
    <source>
        <dbReference type="EMBL" id="CAH0536038.1"/>
    </source>
</evidence>
<dbReference type="InterPro" id="IPR042096">
    <property type="entry name" value="Dihydro-acid_dehy_C"/>
</dbReference>
<evidence type="ECO:0000256" key="1">
    <source>
        <dbReference type="ARBA" id="ARBA00006486"/>
    </source>
</evidence>
<dbReference type="PROSITE" id="PS00886">
    <property type="entry name" value="ILVD_EDD_1"/>
    <property type="match status" value="1"/>
</dbReference>
<sequence length="595" mass="64151">MDKAILEVTRNIVERSKDRRSAYVSRMEKHMERGVDRSRLACGNLAHVVSVCSQQDKSSILDFTKINLGIVTAYSDMVSAHQPYERYPDMIRSIVRTLGHTAQVAGSVPAMCDGVTQGQEGMDISMFSRDLIAQATAVGLSHNAFDCNILLGICDKIAPGQIIGALSFGHLPSCFMPSGPMSTGISNDEKVRVRQQFVSGEVGSDVLQDMENKAYHSPGTCTFYGTANTNQLVFEAMGLMLPGSAFVPVDSDLRQQLNIETTKNMVAVSGAMKRPLYKIIDEKSLVNSLVALIASGGSTNHTIHMIAIARAAGFIITWDDFDALSDVVPLLARVYPNGPADINSFQQAGGVPTLMKMLNDRGLIHMDATPVYGSMQDYLTLPEISEGQLIFKPVMDSKNAEVIAPNGQYFSETGGLKVLSGNIGRGVMKVSAVAADHRTVSAPALVFESQHLVKEAYERGELDRDAVIVVHHNGPAANGMPELHMLMPILGSQMAKGFKTALLTDGRLSGASGKVPAVIHMTPEAKRGGNIGKIRDGDLITINGDTNEVFVEADLETREVLDVDLSHTIVGSGRELFNIFRQNISSAETGATILE</sequence>
<organism evidence="12 13">
    <name type="scientific">Vibrio marisflavi CECT 7928</name>
    <dbReference type="NCBI Taxonomy" id="634439"/>
    <lineage>
        <taxon>Bacteria</taxon>
        <taxon>Pseudomonadati</taxon>
        <taxon>Pseudomonadota</taxon>
        <taxon>Gammaproteobacteria</taxon>
        <taxon>Vibrionales</taxon>
        <taxon>Vibrionaceae</taxon>
        <taxon>Vibrio</taxon>
    </lineage>
</organism>
<dbReference type="SUPFAM" id="SSF52016">
    <property type="entry name" value="LeuD/IlvD-like"/>
    <property type="match status" value="1"/>
</dbReference>
<name>A0ABM8ZYX7_9VIBR</name>
<keyword evidence="5" id="KW-0411">Iron-sulfur</keyword>
<comment type="caution">
    <text evidence="12">The sequence shown here is derived from an EMBL/GenBank/DDBJ whole genome shotgun (WGS) entry which is preliminary data.</text>
</comment>
<dbReference type="PANTHER" id="PTHR43661">
    <property type="entry name" value="D-XYLONATE DEHYDRATASE"/>
    <property type="match status" value="1"/>
</dbReference>
<keyword evidence="3" id="KW-0479">Metal-binding</keyword>
<dbReference type="InterPro" id="IPR000581">
    <property type="entry name" value="ILV_EDD_N"/>
</dbReference>
<evidence type="ECO:0000259" key="11">
    <source>
        <dbReference type="Pfam" id="PF24877"/>
    </source>
</evidence>
<reference evidence="12" key="1">
    <citation type="submission" date="2021-11" db="EMBL/GenBank/DDBJ databases">
        <authorList>
            <person name="Rodrigo-Torres L."/>
            <person name="Arahal R. D."/>
            <person name="Lucena T."/>
        </authorList>
    </citation>
    <scope>NUCLEOTIDE SEQUENCE</scope>
    <source>
        <strain evidence="12">CECT 7928</strain>
    </source>
</reference>
<evidence type="ECO:0000313" key="13">
    <source>
        <dbReference type="Proteomes" id="UP000838748"/>
    </source>
</evidence>
<feature type="domain" description="Dihydroxy-acid/6-phosphogluconate dehydratase C-terminal" evidence="11">
    <location>
        <begin position="401"/>
        <end position="591"/>
    </location>
</feature>
<evidence type="ECO:0000256" key="5">
    <source>
        <dbReference type="ARBA" id="ARBA00023014"/>
    </source>
</evidence>
<keyword evidence="8" id="KW-0119">Carbohydrate metabolism</keyword>
<dbReference type="EC" id="4.2.1.12" evidence="9"/>
<dbReference type="GO" id="GO:0004456">
    <property type="term" value="F:phosphogluconate dehydratase activity"/>
    <property type="evidence" value="ECO:0007669"/>
    <property type="project" value="UniProtKB-EC"/>
</dbReference>
<dbReference type="Proteomes" id="UP000838748">
    <property type="component" value="Unassembled WGS sequence"/>
</dbReference>
<keyword evidence="2" id="KW-0004">4Fe-4S</keyword>
<comment type="similarity">
    <text evidence="1">Belongs to the IlvD/Edd family.</text>
</comment>
<dbReference type="RefSeq" id="WP_237359549.1">
    <property type="nucleotide sequence ID" value="NZ_CAKLDM010000001.1"/>
</dbReference>
<dbReference type="InterPro" id="IPR037237">
    <property type="entry name" value="IlvD/EDD_N"/>
</dbReference>
<protein>
    <recommendedName>
        <fullName evidence="9">Phosphogluconate dehydratase</fullName>
        <ecNumber evidence="9">4.2.1.12</ecNumber>
    </recommendedName>
</protein>
<dbReference type="Pfam" id="PF00920">
    <property type="entry name" value="ILVD_EDD_N"/>
    <property type="match status" value="1"/>
</dbReference>
<dbReference type="InterPro" id="IPR056740">
    <property type="entry name" value="ILV_EDD_C"/>
</dbReference>
<feature type="domain" description="Dihydroxy-acid/6-phosphogluconate dehydratase N-terminal" evidence="10">
    <location>
        <begin position="67"/>
        <end position="374"/>
    </location>
</feature>
<accession>A0ABM8ZYX7</accession>
<dbReference type="EMBL" id="CAKLDM010000001">
    <property type="protein sequence ID" value="CAH0536038.1"/>
    <property type="molecule type" value="Genomic_DNA"/>
</dbReference>
<dbReference type="SUPFAM" id="SSF143975">
    <property type="entry name" value="IlvD/EDD N-terminal domain-like"/>
    <property type="match status" value="1"/>
</dbReference>
<dbReference type="InterPro" id="IPR004786">
    <property type="entry name" value="6-phosphgluc_deHydtase"/>
</dbReference>
<gene>
    <name evidence="12" type="primary">edd</name>
    <name evidence="12" type="ORF">VMF7928_00134</name>
</gene>
<evidence type="ECO:0000256" key="9">
    <source>
        <dbReference type="NCBIfam" id="TIGR01196"/>
    </source>
</evidence>
<evidence type="ECO:0000259" key="10">
    <source>
        <dbReference type="Pfam" id="PF00920"/>
    </source>
</evidence>
<dbReference type="Gene3D" id="3.50.30.80">
    <property type="entry name" value="IlvD/EDD C-terminal domain-like"/>
    <property type="match status" value="1"/>
</dbReference>
<keyword evidence="6" id="KW-0311">Gluconate utilization</keyword>
<evidence type="ECO:0000256" key="8">
    <source>
        <dbReference type="ARBA" id="ARBA00023277"/>
    </source>
</evidence>
<keyword evidence="7 12" id="KW-0456">Lyase</keyword>
<evidence type="ECO:0000256" key="2">
    <source>
        <dbReference type="ARBA" id="ARBA00022485"/>
    </source>
</evidence>
<proteinExistence type="inferred from homology"/>
<dbReference type="Pfam" id="PF24877">
    <property type="entry name" value="ILV_EDD_C"/>
    <property type="match status" value="1"/>
</dbReference>